<dbReference type="GO" id="GO:0005524">
    <property type="term" value="F:ATP binding"/>
    <property type="evidence" value="ECO:0007669"/>
    <property type="project" value="InterPro"/>
</dbReference>
<dbReference type="InterPro" id="IPR008926">
    <property type="entry name" value="RNR_R1-su_N"/>
</dbReference>
<evidence type="ECO:0000313" key="14">
    <source>
        <dbReference type="EMBL" id="PSL03784.1"/>
    </source>
</evidence>
<keyword evidence="9 11" id="KW-0170">Cobalt</keyword>
<name>A0A2P8E2U0_9BACT</name>
<dbReference type="PANTHER" id="PTHR43371">
    <property type="entry name" value="VITAMIN B12-DEPENDENT RIBONUCLEOTIDE REDUCTASE"/>
    <property type="match status" value="1"/>
</dbReference>
<dbReference type="InterPro" id="IPR013344">
    <property type="entry name" value="RNR_NrdJ/NrdZ"/>
</dbReference>
<evidence type="ECO:0000256" key="3">
    <source>
        <dbReference type="ARBA" id="ARBA00022628"/>
    </source>
</evidence>
<accession>A0A2P8E2U0</accession>
<dbReference type="EC" id="1.17.4.1" evidence="11"/>
<keyword evidence="3 11" id="KW-0846">Cobalamin</keyword>
<protein>
    <recommendedName>
        <fullName evidence="11">Vitamin B12-dependent ribonucleotide reductase</fullName>
        <ecNumber evidence="11">1.17.4.1</ecNumber>
    </recommendedName>
</protein>
<reference evidence="14 15" key="1">
    <citation type="submission" date="2018-03" db="EMBL/GenBank/DDBJ databases">
        <title>Genomic Encyclopedia of Archaeal and Bacterial Type Strains, Phase II (KMG-II): from individual species to whole genera.</title>
        <authorList>
            <person name="Goeker M."/>
        </authorList>
    </citation>
    <scope>NUCLEOTIDE SEQUENCE [LARGE SCALE GENOMIC DNA]</scope>
    <source>
        <strain evidence="14 15">DSM 28057</strain>
    </source>
</reference>
<evidence type="ECO:0000256" key="4">
    <source>
        <dbReference type="ARBA" id="ARBA00022634"/>
    </source>
</evidence>
<dbReference type="NCBIfam" id="TIGR02504">
    <property type="entry name" value="NrdJ_Z"/>
    <property type="match status" value="1"/>
</dbReference>
<feature type="domain" description="Ribonucleotide reductase large subunit N-terminal" evidence="12">
    <location>
        <begin position="3"/>
        <end position="82"/>
    </location>
</feature>
<evidence type="ECO:0000313" key="15">
    <source>
        <dbReference type="Proteomes" id="UP000240708"/>
    </source>
</evidence>
<keyword evidence="4 11" id="KW-0237">DNA synthesis</keyword>
<proteinExistence type="inferred from homology"/>
<comment type="cofactor">
    <cofactor evidence="1 11">
        <name>adenosylcob(III)alamin</name>
        <dbReference type="ChEBI" id="CHEBI:18408"/>
    </cofactor>
</comment>
<dbReference type="GO" id="GO:0031419">
    <property type="term" value="F:cobalamin binding"/>
    <property type="evidence" value="ECO:0007669"/>
    <property type="project" value="UniProtKB-KW"/>
</dbReference>
<dbReference type="GO" id="GO:0071897">
    <property type="term" value="P:DNA biosynthetic process"/>
    <property type="evidence" value="ECO:0007669"/>
    <property type="project" value="UniProtKB-KW"/>
</dbReference>
<keyword evidence="8" id="KW-1015">Disulfide bond</keyword>
<dbReference type="InterPro" id="IPR000788">
    <property type="entry name" value="RNR_lg_C"/>
</dbReference>
<dbReference type="CDD" id="cd02888">
    <property type="entry name" value="RNR_II_dimer"/>
    <property type="match status" value="1"/>
</dbReference>
<sequence length="573" mass="63698">MEKLSDNAFRVLKERYLWKKGVGEDLETPEDMFRRVARHIAKAELKWGDSSEEKKWEETFFRIMSDLFFLPNSPTLMNAGLESAQLSACFVLPVNDSLSGIFDTLKLAALVHQKGGGTGFNFSELRPVGDSLGSQGGYASGPVSFIKLYDFATGQVKQGGKRRGANMGVLNVDHPDILEFIRLKVNGKALQNFNLSVGITDQFMEAVIANKNWGLIHPNSARVIKIIPARDIWENIVQGAWENGNPGLVFLDNIQASNPLAKMGKIWATNPCGEVPLMEYESCNLGSVNLARFVYQGKVDFKTLGKTVKEGIRFLDNVIEVNHYPNKKIERATLSNRKIGLGVMGWAEMLLQLHIPYDSQEAVDLGKEIMSFIQNESKEASHQLALERGSFPNWDKSIYHPAKPMRNATVNSIAPTGTISILANTSSSIEPLFALAFQRRRVLSGEPLDTEVHPLFAKAIAEGAFPQQEILEEVRATGQCGHIAALPYELRSVFKTALEIDPKWHLQHQIAFQQFTDNAVSKTVNLPSSASPEDIGRIYLEAWRHKAKGVTVFRNNAGNEQVIYQGIGRACKV</sequence>
<evidence type="ECO:0000259" key="13">
    <source>
        <dbReference type="Pfam" id="PF02867"/>
    </source>
</evidence>
<dbReference type="Gene3D" id="3.20.70.20">
    <property type="match status" value="1"/>
</dbReference>
<keyword evidence="5 11" id="KW-0547">Nucleotide-binding</keyword>
<dbReference type="EMBL" id="PYGF01000006">
    <property type="protein sequence ID" value="PSL03784.1"/>
    <property type="molecule type" value="Genomic_DNA"/>
</dbReference>
<dbReference type="GO" id="GO:0009263">
    <property type="term" value="P:deoxyribonucleotide biosynthetic process"/>
    <property type="evidence" value="ECO:0007669"/>
    <property type="project" value="UniProtKB-KW"/>
</dbReference>
<dbReference type="RefSeq" id="WP_106567469.1">
    <property type="nucleotide sequence ID" value="NZ_PYGF01000006.1"/>
</dbReference>
<dbReference type="SUPFAM" id="SSF51998">
    <property type="entry name" value="PFL-like glycyl radical enzymes"/>
    <property type="match status" value="1"/>
</dbReference>
<evidence type="ECO:0000256" key="9">
    <source>
        <dbReference type="ARBA" id="ARBA00023285"/>
    </source>
</evidence>
<evidence type="ECO:0000256" key="7">
    <source>
        <dbReference type="ARBA" id="ARBA00023116"/>
    </source>
</evidence>
<comment type="catalytic activity">
    <reaction evidence="10 11">
        <text>a 2'-deoxyribonucleoside 5'-diphosphate + [thioredoxin]-disulfide + H2O = a ribonucleoside 5'-diphosphate + [thioredoxin]-dithiol</text>
        <dbReference type="Rhea" id="RHEA:23252"/>
        <dbReference type="Rhea" id="RHEA-COMP:10698"/>
        <dbReference type="Rhea" id="RHEA-COMP:10700"/>
        <dbReference type="ChEBI" id="CHEBI:15377"/>
        <dbReference type="ChEBI" id="CHEBI:29950"/>
        <dbReference type="ChEBI" id="CHEBI:50058"/>
        <dbReference type="ChEBI" id="CHEBI:57930"/>
        <dbReference type="ChEBI" id="CHEBI:73316"/>
        <dbReference type="EC" id="1.17.4.1"/>
    </reaction>
</comment>
<dbReference type="InterPro" id="IPR050862">
    <property type="entry name" value="RdRp_reductase_class-2"/>
</dbReference>
<dbReference type="Pfam" id="PF02867">
    <property type="entry name" value="Ribonuc_red_lgC"/>
    <property type="match status" value="1"/>
</dbReference>
<keyword evidence="7" id="KW-0215">Deoxyribonucleotide synthesis</keyword>
<dbReference type="SUPFAM" id="SSF48168">
    <property type="entry name" value="R1 subunit of ribonucleotide reductase, N-terminal domain"/>
    <property type="match status" value="1"/>
</dbReference>
<evidence type="ECO:0000256" key="6">
    <source>
        <dbReference type="ARBA" id="ARBA00023002"/>
    </source>
</evidence>
<dbReference type="Pfam" id="PF00317">
    <property type="entry name" value="Ribonuc_red_lgN"/>
    <property type="match status" value="1"/>
</dbReference>
<dbReference type="Proteomes" id="UP000240708">
    <property type="component" value="Unassembled WGS sequence"/>
</dbReference>
<dbReference type="OrthoDB" id="9762933at2"/>
<dbReference type="InterPro" id="IPR013509">
    <property type="entry name" value="RNR_lsu_N"/>
</dbReference>
<evidence type="ECO:0000256" key="11">
    <source>
        <dbReference type="RuleBase" id="RU364064"/>
    </source>
</evidence>
<dbReference type="PRINTS" id="PR01183">
    <property type="entry name" value="RIBORDTASEM1"/>
</dbReference>
<evidence type="ECO:0000256" key="10">
    <source>
        <dbReference type="ARBA" id="ARBA00047754"/>
    </source>
</evidence>
<evidence type="ECO:0000256" key="8">
    <source>
        <dbReference type="ARBA" id="ARBA00023157"/>
    </source>
</evidence>
<evidence type="ECO:0000256" key="5">
    <source>
        <dbReference type="ARBA" id="ARBA00022741"/>
    </source>
</evidence>
<dbReference type="UniPathway" id="UPA00326"/>
<comment type="caution">
    <text evidence="14">The sequence shown here is derived from an EMBL/GenBank/DDBJ whole genome shotgun (WGS) entry which is preliminary data.</text>
</comment>
<evidence type="ECO:0000256" key="2">
    <source>
        <dbReference type="ARBA" id="ARBA00007405"/>
    </source>
</evidence>
<gene>
    <name evidence="14" type="ORF">CLV48_10623</name>
</gene>
<feature type="domain" description="Ribonucleotide reductase large subunit C-terminal" evidence="13">
    <location>
        <begin position="87"/>
        <end position="552"/>
    </location>
</feature>
<evidence type="ECO:0000256" key="1">
    <source>
        <dbReference type="ARBA" id="ARBA00001922"/>
    </source>
</evidence>
<evidence type="ECO:0000259" key="12">
    <source>
        <dbReference type="Pfam" id="PF00317"/>
    </source>
</evidence>
<keyword evidence="15" id="KW-1185">Reference proteome</keyword>
<dbReference type="PANTHER" id="PTHR43371:SF1">
    <property type="entry name" value="RIBONUCLEOSIDE-DIPHOSPHATE REDUCTASE"/>
    <property type="match status" value="1"/>
</dbReference>
<dbReference type="GO" id="GO:0004748">
    <property type="term" value="F:ribonucleoside-diphosphate reductase activity, thioredoxin disulfide as acceptor"/>
    <property type="evidence" value="ECO:0007669"/>
    <property type="project" value="UniProtKB-EC"/>
</dbReference>
<dbReference type="AlphaFoldDB" id="A0A2P8E2U0"/>
<comment type="function">
    <text evidence="11">Catalyzes the reduction of ribonucleotides to deoxyribonucleotides. May function to provide a pool of deoxyribonucleotide precursors for DNA repair during oxygen limitation and/or for immediate growth after restoration of oxygen.</text>
</comment>
<keyword evidence="6 11" id="KW-0560">Oxidoreductase</keyword>
<organism evidence="14 15">
    <name type="scientific">Cecembia rubra</name>
    <dbReference type="NCBI Taxonomy" id="1485585"/>
    <lineage>
        <taxon>Bacteria</taxon>
        <taxon>Pseudomonadati</taxon>
        <taxon>Bacteroidota</taxon>
        <taxon>Cytophagia</taxon>
        <taxon>Cytophagales</taxon>
        <taxon>Cyclobacteriaceae</taxon>
        <taxon>Cecembia</taxon>
    </lineage>
</organism>
<comment type="similarity">
    <text evidence="2 11">Belongs to the ribonucleoside diphosphate reductase class-2 family.</text>
</comment>